<organism evidence="3 4">
    <name type="scientific">Cyclocybe aegerita</name>
    <name type="common">Black poplar mushroom</name>
    <name type="synonym">Agrocybe aegerita</name>
    <dbReference type="NCBI Taxonomy" id="1973307"/>
    <lineage>
        <taxon>Eukaryota</taxon>
        <taxon>Fungi</taxon>
        <taxon>Dikarya</taxon>
        <taxon>Basidiomycota</taxon>
        <taxon>Agaricomycotina</taxon>
        <taxon>Agaricomycetes</taxon>
        <taxon>Agaricomycetidae</taxon>
        <taxon>Agaricales</taxon>
        <taxon>Agaricineae</taxon>
        <taxon>Bolbitiaceae</taxon>
        <taxon>Cyclocybe</taxon>
    </lineage>
</organism>
<dbReference type="SUPFAM" id="SSF54695">
    <property type="entry name" value="POZ domain"/>
    <property type="match status" value="1"/>
</dbReference>
<accession>A0A8S0W4B2</accession>
<dbReference type="CDD" id="cd18186">
    <property type="entry name" value="BTB_POZ_ZBTB_KLHL-like"/>
    <property type="match status" value="1"/>
</dbReference>
<evidence type="ECO:0000259" key="2">
    <source>
        <dbReference type="PROSITE" id="PS50097"/>
    </source>
</evidence>
<dbReference type="AlphaFoldDB" id="A0A8S0W4B2"/>
<dbReference type="PROSITE" id="PS50097">
    <property type="entry name" value="BTB"/>
    <property type="match status" value="1"/>
</dbReference>
<keyword evidence="4" id="KW-1185">Reference proteome</keyword>
<evidence type="ECO:0000313" key="3">
    <source>
        <dbReference type="EMBL" id="CAA7261834.1"/>
    </source>
</evidence>
<dbReference type="InterPro" id="IPR011333">
    <property type="entry name" value="SKP1/BTB/POZ_sf"/>
</dbReference>
<protein>
    <recommendedName>
        <fullName evidence="2">BTB domain-containing protein</fullName>
    </recommendedName>
</protein>
<name>A0A8S0W4B2_CYCAE</name>
<evidence type="ECO:0000313" key="4">
    <source>
        <dbReference type="Proteomes" id="UP000467700"/>
    </source>
</evidence>
<feature type="region of interest" description="Disordered" evidence="1">
    <location>
        <begin position="1"/>
        <end position="30"/>
    </location>
</feature>
<proteinExistence type="predicted"/>
<comment type="caution">
    <text evidence="3">The sequence shown here is derived from an EMBL/GenBank/DDBJ whole genome shotgun (WGS) entry which is preliminary data.</text>
</comment>
<reference evidence="3 4" key="1">
    <citation type="submission" date="2020-01" db="EMBL/GenBank/DDBJ databases">
        <authorList>
            <person name="Gupta K D."/>
        </authorList>
    </citation>
    <scope>NUCLEOTIDE SEQUENCE [LARGE SCALE GENOMIC DNA]</scope>
</reference>
<dbReference type="EMBL" id="CACVBS010000034">
    <property type="protein sequence ID" value="CAA7261834.1"/>
    <property type="molecule type" value="Genomic_DNA"/>
</dbReference>
<dbReference type="InterPro" id="IPR000210">
    <property type="entry name" value="BTB/POZ_dom"/>
</dbReference>
<feature type="domain" description="BTB" evidence="2">
    <location>
        <begin position="38"/>
        <end position="112"/>
    </location>
</feature>
<dbReference type="Gene3D" id="3.30.710.10">
    <property type="entry name" value="Potassium Channel Kv1.1, Chain A"/>
    <property type="match status" value="1"/>
</dbReference>
<dbReference type="Pfam" id="PF00651">
    <property type="entry name" value="BTB"/>
    <property type="match status" value="1"/>
</dbReference>
<feature type="compositionally biased region" description="Polar residues" evidence="1">
    <location>
        <begin position="21"/>
        <end position="30"/>
    </location>
</feature>
<dbReference type="OrthoDB" id="3044562at2759"/>
<evidence type="ECO:0000256" key="1">
    <source>
        <dbReference type="SAM" id="MobiDB-lite"/>
    </source>
</evidence>
<dbReference type="Proteomes" id="UP000467700">
    <property type="component" value="Unassembled WGS sequence"/>
</dbReference>
<sequence>MSATEQPPLKRPRTSEESSTRGEQSGPQLVQSEDLWFEDGSVIIQAESTQFRVHKTVLARSSSMFCDVFQLGEKSASEAAVDGCPVVHVSDSAVEMHQFLRLLYDLKYGPDELPTFSQISAMLRLGRNPDGPPYKHFAMQPGVLFDIVTLAQEMCILSILPVALFYCTRLPLVEDREGRKTAAFPPRVRFCFWRDINLKHLEIKSDPNHDQIPDDEWHILYSLFQAIGDSCRTCFDPHARPEAAASYNGQENVHIQTLARGCLRLRLVLRQNFGKKVTIIIQDVDYAGAGVVHRG</sequence>
<gene>
    <name evidence="3" type="ORF">AAE3_LOCUS4025</name>
</gene>